<dbReference type="PROSITE" id="PS50977">
    <property type="entry name" value="HTH_TETR_2"/>
    <property type="match status" value="1"/>
</dbReference>
<evidence type="ECO:0000313" key="4">
    <source>
        <dbReference type="EMBL" id="BCJ98884.1"/>
    </source>
</evidence>
<evidence type="ECO:0000256" key="2">
    <source>
        <dbReference type="PROSITE-ProRule" id="PRU00335"/>
    </source>
</evidence>
<dbReference type="GO" id="GO:0003677">
    <property type="term" value="F:DNA binding"/>
    <property type="evidence" value="ECO:0007669"/>
    <property type="project" value="UniProtKB-UniRule"/>
</dbReference>
<sequence>MKINSKKNDPRVNRTHNLIQDAFLSLASEKDFEAITVKDIADRAIINRATFYAHFEDKYALLDNLISETFTSLVSDKIKPEAELTEETLKELILIMCDYNETVKSHCKQVYRSASSLFDSKIQLKLYTIVKNLLLNKVTSTKVDEKKIDTYAIMISGSIYFATNQCHKEVKSNNNSELVSQILPFILAGIETAYV</sequence>
<accession>A0A7I8DNH7</accession>
<dbReference type="InterPro" id="IPR001647">
    <property type="entry name" value="HTH_TetR"/>
</dbReference>
<dbReference type="InterPro" id="IPR050624">
    <property type="entry name" value="HTH-type_Tx_Regulator"/>
</dbReference>
<dbReference type="RefSeq" id="WP_185259185.1">
    <property type="nucleotide sequence ID" value="NZ_AP023368.1"/>
</dbReference>
<reference evidence="4 5" key="2">
    <citation type="submission" date="2020-08" db="EMBL/GenBank/DDBJ databases">
        <authorList>
            <person name="Ueki A."/>
            <person name="Tonouchi A."/>
        </authorList>
    </citation>
    <scope>NUCLEOTIDE SEQUENCE [LARGE SCALE GENOMIC DNA]</scope>
    <source>
        <strain evidence="4 5">CTTW</strain>
    </source>
</reference>
<dbReference type="Gene3D" id="1.10.357.10">
    <property type="entry name" value="Tetracycline Repressor, domain 2"/>
    <property type="match status" value="1"/>
</dbReference>
<keyword evidence="5" id="KW-1185">Reference proteome</keyword>
<dbReference type="Proteomes" id="UP000515703">
    <property type="component" value="Chromosome"/>
</dbReference>
<dbReference type="KEGG" id="acht:bsdcttw_19250"/>
<evidence type="ECO:0000259" key="3">
    <source>
        <dbReference type="PROSITE" id="PS50977"/>
    </source>
</evidence>
<dbReference type="PANTHER" id="PTHR43479:SF7">
    <property type="entry name" value="TETR-FAMILY TRANSCRIPTIONAL REGULATOR"/>
    <property type="match status" value="1"/>
</dbReference>
<evidence type="ECO:0000256" key="1">
    <source>
        <dbReference type="ARBA" id="ARBA00023125"/>
    </source>
</evidence>
<dbReference type="Pfam" id="PF00440">
    <property type="entry name" value="TetR_N"/>
    <property type="match status" value="1"/>
</dbReference>
<dbReference type="InterPro" id="IPR009057">
    <property type="entry name" value="Homeodomain-like_sf"/>
</dbReference>
<protein>
    <recommendedName>
        <fullName evidence="3">HTH tetR-type domain-containing protein</fullName>
    </recommendedName>
</protein>
<gene>
    <name evidence="4" type="ORF">bsdcttw_19250</name>
</gene>
<dbReference type="AlphaFoldDB" id="A0A7I8DNH7"/>
<dbReference type="EMBL" id="AP023368">
    <property type="protein sequence ID" value="BCJ98884.1"/>
    <property type="molecule type" value="Genomic_DNA"/>
</dbReference>
<keyword evidence="1 2" id="KW-0238">DNA-binding</keyword>
<organism evidence="4 5">
    <name type="scientific">Anaerocolumna chitinilytica</name>
    <dbReference type="NCBI Taxonomy" id="1727145"/>
    <lineage>
        <taxon>Bacteria</taxon>
        <taxon>Bacillati</taxon>
        <taxon>Bacillota</taxon>
        <taxon>Clostridia</taxon>
        <taxon>Lachnospirales</taxon>
        <taxon>Lachnospiraceae</taxon>
        <taxon>Anaerocolumna</taxon>
    </lineage>
</organism>
<dbReference type="SUPFAM" id="SSF46689">
    <property type="entry name" value="Homeodomain-like"/>
    <property type="match status" value="1"/>
</dbReference>
<proteinExistence type="predicted"/>
<feature type="domain" description="HTH tetR-type" evidence="3">
    <location>
        <begin position="13"/>
        <end position="73"/>
    </location>
</feature>
<dbReference type="PANTHER" id="PTHR43479">
    <property type="entry name" value="ACREF/ENVCD OPERON REPRESSOR-RELATED"/>
    <property type="match status" value="1"/>
</dbReference>
<reference evidence="4 5" key="1">
    <citation type="submission" date="2020-08" db="EMBL/GenBank/DDBJ databases">
        <title>Draft genome sequencing of an Anaerocolumna strain isolated from anoxic soil subjected to BSD treatment.</title>
        <authorList>
            <person name="Uek A."/>
            <person name="Tonouchi A."/>
        </authorList>
    </citation>
    <scope>NUCLEOTIDE SEQUENCE [LARGE SCALE GENOMIC DNA]</scope>
    <source>
        <strain evidence="4 5">CTTW</strain>
    </source>
</reference>
<name>A0A7I8DNH7_9FIRM</name>
<feature type="DNA-binding region" description="H-T-H motif" evidence="2">
    <location>
        <begin position="36"/>
        <end position="55"/>
    </location>
</feature>
<evidence type="ECO:0000313" key="5">
    <source>
        <dbReference type="Proteomes" id="UP000515703"/>
    </source>
</evidence>